<keyword evidence="2" id="KW-0812">Transmembrane</keyword>
<name>B0VF04_CLOAI</name>
<dbReference type="Gene3D" id="1.10.530.10">
    <property type="match status" value="1"/>
</dbReference>
<dbReference type="RefSeq" id="WP_015425403.1">
    <property type="nucleotide sequence ID" value="NC_020449.1"/>
</dbReference>
<evidence type="ECO:0000256" key="1">
    <source>
        <dbReference type="ARBA" id="ARBA00007734"/>
    </source>
</evidence>
<feature type="transmembrane region" description="Helical" evidence="2">
    <location>
        <begin position="41"/>
        <end position="59"/>
    </location>
</feature>
<dbReference type="SUPFAM" id="SSF53955">
    <property type="entry name" value="Lysozyme-like"/>
    <property type="match status" value="1"/>
</dbReference>
<dbReference type="EMBL" id="CU466930">
    <property type="protein sequence ID" value="CAO81545.1"/>
    <property type="molecule type" value="Genomic_DNA"/>
</dbReference>
<dbReference type="eggNOG" id="COG0741">
    <property type="taxonomic scope" value="Bacteria"/>
</dbReference>
<comment type="similarity">
    <text evidence="1">Belongs to the transglycosylase Slt family.</text>
</comment>
<dbReference type="PANTHER" id="PTHR37423">
    <property type="entry name" value="SOLUBLE LYTIC MUREIN TRANSGLYCOSYLASE-RELATED"/>
    <property type="match status" value="1"/>
</dbReference>
<dbReference type="CAZy" id="GH23">
    <property type="family name" value="Glycoside Hydrolase Family 23"/>
</dbReference>
<dbReference type="HOGENOM" id="CLU_1522586_0_0_0"/>
<evidence type="ECO:0000259" key="3">
    <source>
        <dbReference type="Pfam" id="PF01464"/>
    </source>
</evidence>
<dbReference type="InterPro" id="IPR023346">
    <property type="entry name" value="Lysozyme-like_dom_sf"/>
</dbReference>
<proteinExistence type="inferred from homology"/>
<evidence type="ECO:0000313" key="5">
    <source>
        <dbReference type="Proteomes" id="UP000002019"/>
    </source>
</evidence>
<feature type="domain" description="Transglycosylase SLT" evidence="3">
    <location>
        <begin position="48"/>
        <end position="145"/>
    </location>
</feature>
<feature type="transmembrane region" description="Helical" evidence="2">
    <location>
        <begin position="15"/>
        <end position="35"/>
    </location>
</feature>
<dbReference type="OrthoDB" id="9815002at2"/>
<dbReference type="STRING" id="459349.CLOAM1709"/>
<dbReference type="PANTHER" id="PTHR37423:SF2">
    <property type="entry name" value="MEMBRANE-BOUND LYTIC MUREIN TRANSGLYCOSYLASE C"/>
    <property type="match status" value="1"/>
</dbReference>
<evidence type="ECO:0000313" key="4">
    <source>
        <dbReference type="EMBL" id="CAO81545.1"/>
    </source>
</evidence>
<dbReference type="KEGG" id="caci:CLOAM1709"/>
<gene>
    <name evidence="4" type="ordered locus">CLOAM1709</name>
</gene>
<dbReference type="AlphaFoldDB" id="B0VF04"/>
<protein>
    <submittedName>
        <fullName evidence="4">Soluble lytic murein transglycosylase and related regulatory proteins (Some contain LysM/invasin domains)</fullName>
    </submittedName>
</protein>
<dbReference type="Pfam" id="PF01464">
    <property type="entry name" value="SLT"/>
    <property type="match status" value="1"/>
</dbReference>
<accession>B0VF04</accession>
<reference evidence="4 5" key="1">
    <citation type="journal article" date="2008" name="J. Bacteriol.">
        <title>'Candidatus Cloacamonas acidaminovorans': genome sequence reconstruction provides a first glimpse of a new bacterial division.</title>
        <authorList>
            <person name="Pelletier E."/>
            <person name="Kreimeyer A."/>
            <person name="Bocs S."/>
            <person name="Rouy Z."/>
            <person name="Gyapay G."/>
            <person name="Chouari R."/>
            <person name="Riviere D."/>
            <person name="Ganesan A."/>
            <person name="Daegelen P."/>
            <person name="Sghir A."/>
            <person name="Cohen G.N."/>
            <person name="Medigue C."/>
            <person name="Weissenbach J."/>
            <person name="Le Paslier D."/>
        </authorList>
    </citation>
    <scope>NUCLEOTIDE SEQUENCE [LARGE SCALE GENOMIC DNA]</scope>
    <source>
        <strain evidence="5">Evry</strain>
    </source>
</reference>
<keyword evidence="2" id="KW-0472">Membrane</keyword>
<keyword evidence="5" id="KW-1185">Reference proteome</keyword>
<keyword evidence="2" id="KW-1133">Transmembrane helix</keyword>
<dbReference type="InterPro" id="IPR008258">
    <property type="entry name" value="Transglycosylase_SLT_dom_1"/>
</dbReference>
<dbReference type="Proteomes" id="UP000002019">
    <property type="component" value="Chromosome"/>
</dbReference>
<evidence type="ECO:0000256" key="2">
    <source>
        <dbReference type="SAM" id="Phobius"/>
    </source>
</evidence>
<organism evidence="4 5">
    <name type="scientific">Cloacimonas acidaminovorans (strain Evry)</name>
    <dbReference type="NCBI Taxonomy" id="459349"/>
    <lineage>
        <taxon>Bacteria</taxon>
        <taxon>Pseudomonadati</taxon>
        <taxon>Candidatus Cloacimonadota</taxon>
        <taxon>Candidatus Cloacimonadia</taxon>
        <taxon>Candidatus Cloacimonadales</taxon>
        <taxon>Candidatus Cloacimonadaceae</taxon>
        <taxon>Candidatus Cloacimonas</taxon>
    </lineage>
</organism>
<sequence length="176" mass="20523">MAKGKHRKNKKRNNGRIISILLVLFILLILVYNPISLRLTTIGVAIYYGLNPIVFYRVIKTESSFRSFAISDAQAIGLGQIKESTAFYMHKDHKRGYLFLPVYNLKLAAKYLVYLKNRYNGNWSLTLAAYNWGESKVNRRLKGIEIEKDKDYRSLFRDIPETYSYVTKILYPKNKA</sequence>